<feature type="region of interest" description="Disordered" evidence="1">
    <location>
        <begin position="414"/>
        <end position="440"/>
    </location>
</feature>
<proteinExistence type="predicted"/>
<dbReference type="AlphaFoldDB" id="A0AAE0W5H7"/>
<feature type="compositionally biased region" description="Polar residues" evidence="1">
    <location>
        <begin position="364"/>
        <end position="383"/>
    </location>
</feature>
<sequence>MDSLGDIFYQVYGKRQSEKEDVTFSAGPGSVDLQLSDVAMKTGKDWLENLIKQKIQEGPKPKKCFRADSSEVYGAVIKEKLVHCFCALCIPAHKETSQLTSGEEMICMACTHSVETAHKIAVSTIKDCILDADYDSMKLLESQVSNVAEENHQSAVSKLLRKLWDGDPDIQDILVERDNEFQGIRKELQKQKALNKPDLGLMEKLLQDVRQYQDDVLVGNEDVISDNDLHGDQQNESCDVQNLHGSPSLDNSFEKLMDDKLKLPRPCLYDSDISLIDRTPQTSTMSKRKRHSSVCSVGSVLSQKSGSSIPGFGVTPLKRRLQHNSIGRSADASVSSPVTGSHAIGVNDKLVASGSRSPFAVSNIQCQQSDGSKTSGKGDQSSDWNRRTQSETVSHTDPESEFFSQSLEHFTIFSNQSQLPASGQSRAGSKSGTRTMSPLKQKQKYLFEGF</sequence>
<keyword evidence="3" id="KW-1185">Reference proteome</keyword>
<evidence type="ECO:0000313" key="3">
    <source>
        <dbReference type="Proteomes" id="UP001195483"/>
    </source>
</evidence>
<name>A0AAE0W5H7_9BIVA</name>
<protein>
    <submittedName>
        <fullName evidence="2">Uncharacterized protein</fullName>
    </submittedName>
</protein>
<organism evidence="2 3">
    <name type="scientific">Potamilus streckersoni</name>
    <dbReference type="NCBI Taxonomy" id="2493646"/>
    <lineage>
        <taxon>Eukaryota</taxon>
        <taxon>Metazoa</taxon>
        <taxon>Spiralia</taxon>
        <taxon>Lophotrochozoa</taxon>
        <taxon>Mollusca</taxon>
        <taxon>Bivalvia</taxon>
        <taxon>Autobranchia</taxon>
        <taxon>Heteroconchia</taxon>
        <taxon>Palaeoheterodonta</taxon>
        <taxon>Unionida</taxon>
        <taxon>Unionoidea</taxon>
        <taxon>Unionidae</taxon>
        <taxon>Ambleminae</taxon>
        <taxon>Lampsilini</taxon>
        <taxon>Potamilus</taxon>
    </lineage>
</organism>
<comment type="caution">
    <text evidence="2">The sequence shown here is derived from an EMBL/GenBank/DDBJ whole genome shotgun (WGS) entry which is preliminary data.</text>
</comment>
<dbReference type="EMBL" id="JAEAOA010000328">
    <property type="protein sequence ID" value="KAK3601202.1"/>
    <property type="molecule type" value="Genomic_DNA"/>
</dbReference>
<feature type="compositionally biased region" description="Basic and acidic residues" evidence="1">
    <location>
        <begin position="384"/>
        <end position="398"/>
    </location>
</feature>
<accession>A0AAE0W5H7</accession>
<gene>
    <name evidence="2" type="ORF">CHS0354_004402</name>
</gene>
<evidence type="ECO:0000313" key="2">
    <source>
        <dbReference type="EMBL" id="KAK3601202.1"/>
    </source>
</evidence>
<reference evidence="2" key="2">
    <citation type="journal article" date="2021" name="Genome Biol. Evol.">
        <title>Developing a high-quality reference genome for a parasitic bivalve with doubly uniparental inheritance (Bivalvia: Unionida).</title>
        <authorList>
            <person name="Smith C.H."/>
        </authorList>
    </citation>
    <scope>NUCLEOTIDE SEQUENCE</scope>
    <source>
        <strain evidence="2">CHS0354</strain>
        <tissue evidence="2">Mantle</tissue>
    </source>
</reference>
<evidence type="ECO:0000256" key="1">
    <source>
        <dbReference type="SAM" id="MobiDB-lite"/>
    </source>
</evidence>
<reference evidence="2" key="1">
    <citation type="journal article" date="2021" name="Genome Biol. Evol.">
        <title>A High-Quality Reference Genome for a Parasitic Bivalve with Doubly Uniparental Inheritance (Bivalvia: Unionida).</title>
        <authorList>
            <person name="Smith C.H."/>
        </authorList>
    </citation>
    <scope>NUCLEOTIDE SEQUENCE</scope>
    <source>
        <strain evidence="2">CHS0354</strain>
    </source>
</reference>
<reference evidence="2" key="3">
    <citation type="submission" date="2023-05" db="EMBL/GenBank/DDBJ databases">
        <authorList>
            <person name="Smith C.H."/>
        </authorList>
    </citation>
    <scope>NUCLEOTIDE SEQUENCE</scope>
    <source>
        <strain evidence="2">CHS0354</strain>
        <tissue evidence="2">Mantle</tissue>
    </source>
</reference>
<feature type="region of interest" description="Disordered" evidence="1">
    <location>
        <begin position="364"/>
        <end position="400"/>
    </location>
</feature>
<dbReference type="Proteomes" id="UP001195483">
    <property type="component" value="Unassembled WGS sequence"/>
</dbReference>